<reference evidence="2 3" key="1">
    <citation type="submission" date="2020-06" db="EMBL/GenBank/DDBJ databases">
        <authorList>
            <person name="Criscuolo A."/>
        </authorList>
    </citation>
    <scope>NUCLEOTIDE SEQUENCE [LARGE SCALE GENOMIC DNA]</scope>
    <source>
        <strain evidence="2">PXU-55</strain>
    </source>
</reference>
<evidence type="ECO:0000313" key="2">
    <source>
        <dbReference type="EMBL" id="CAC9976790.1"/>
    </source>
</evidence>
<comment type="caution">
    <text evidence="2">The sequence shown here is derived from an EMBL/GenBank/DDBJ whole genome shotgun (WGS) entry which is preliminary data.</text>
</comment>
<dbReference type="RefSeq" id="WP_180861517.1">
    <property type="nucleotide sequence ID" value="NZ_CAIJDE010000064.1"/>
</dbReference>
<evidence type="ECO:0000313" key="3">
    <source>
        <dbReference type="Proteomes" id="UP000533639"/>
    </source>
</evidence>
<dbReference type="Proteomes" id="UP000533639">
    <property type="component" value="Unassembled WGS sequence"/>
</dbReference>
<dbReference type="AlphaFoldDB" id="A0A9N8J5S3"/>
<dbReference type="EMBL" id="CAIJDE010000064">
    <property type="protein sequence ID" value="CAC9976790.1"/>
    <property type="molecule type" value="Genomic_DNA"/>
</dbReference>
<keyword evidence="3" id="KW-1185">Reference proteome</keyword>
<protein>
    <submittedName>
        <fullName evidence="2">Uncharacterized protein</fullName>
    </submittedName>
</protein>
<name>A0A9N8J5S3_9FLAO</name>
<gene>
    <name evidence="2" type="ORF">FLAPXU55_04518</name>
</gene>
<sequence>MEPIYTIDELNQRIKLLEDRQDTEWCAIKDHIEDIKENLKPINLIRNTVEEINETVGFKSHLAQSAISIGIGYLAKRFIVGKGDSVFKGILGSIVQLVVTNLVSKPSESSHETSEEDEEESSQYEPSRE</sequence>
<evidence type="ECO:0000256" key="1">
    <source>
        <dbReference type="SAM" id="MobiDB-lite"/>
    </source>
</evidence>
<feature type="region of interest" description="Disordered" evidence="1">
    <location>
        <begin position="105"/>
        <end position="129"/>
    </location>
</feature>
<organism evidence="2 3">
    <name type="scientific">Flavobacterium panici</name>
    <dbReference type="NCBI Taxonomy" id="2654843"/>
    <lineage>
        <taxon>Bacteria</taxon>
        <taxon>Pseudomonadati</taxon>
        <taxon>Bacteroidota</taxon>
        <taxon>Flavobacteriia</taxon>
        <taxon>Flavobacteriales</taxon>
        <taxon>Flavobacteriaceae</taxon>
        <taxon>Flavobacterium</taxon>
    </lineage>
</organism>
<accession>A0A9N8J5S3</accession>
<proteinExistence type="predicted"/>